<dbReference type="KEGG" id="tet:TTHERM_00001170"/>
<keyword evidence="1" id="KW-0472">Membrane</keyword>
<dbReference type="InterPro" id="IPR036890">
    <property type="entry name" value="HATPase_C_sf"/>
</dbReference>
<name>Q22SM0_TETTS</name>
<feature type="transmembrane region" description="Helical" evidence="1">
    <location>
        <begin position="207"/>
        <end position="226"/>
    </location>
</feature>
<dbReference type="AlphaFoldDB" id="Q22SM0"/>
<evidence type="ECO:0000313" key="2">
    <source>
        <dbReference type="EMBL" id="EAR87752.2"/>
    </source>
</evidence>
<feature type="transmembrane region" description="Helical" evidence="1">
    <location>
        <begin position="129"/>
        <end position="148"/>
    </location>
</feature>
<accession>Q22SM0</accession>
<proteinExistence type="predicted"/>
<dbReference type="RefSeq" id="XP_001007997.2">
    <property type="nucleotide sequence ID" value="XM_001007997.2"/>
</dbReference>
<reference evidence="3" key="1">
    <citation type="journal article" date="2006" name="PLoS Biol.">
        <title>Macronuclear genome sequence of the ciliate Tetrahymena thermophila, a model eukaryote.</title>
        <authorList>
            <person name="Eisen J.A."/>
            <person name="Coyne R.S."/>
            <person name="Wu M."/>
            <person name="Wu D."/>
            <person name="Thiagarajan M."/>
            <person name="Wortman J.R."/>
            <person name="Badger J.H."/>
            <person name="Ren Q."/>
            <person name="Amedeo P."/>
            <person name="Jones K.M."/>
            <person name="Tallon L.J."/>
            <person name="Delcher A.L."/>
            <person name="Salzberg S.L."/>
            <person name="Silva J.C."/>
            <person name="Haas B.J."/>
            <person name="Majoros W.H."/>
            <person name="Farzad M."/>
            <person name="Carlton J.M."/>
            <person name="Smith R.K. Jr."/>
            <person name="Garg J."/>
            <person name="Pearlman R.E."/>
            <person name="Karrer K.M."/>
            <person name="Sun L."/>
            <person name="Manning G."/>
            <person name="Elde N.C."/>
            <person name="Turkewitz A.P."/>
            <person name="Asai D.J."/>
            <person name="Wilkes D.E."/>
            <person name="Wang Y."/>
            <person name="Cai H."/>
            <person name="Collins K."/>
            <person name="Stewart B.A."/>
            <person name="Lee S.R."/>
            <person name="Wilamowska K."/>
            <person name="Weinberg Z."/>
            <person name="Ruzzo W.L."/>
            <person name="Wloga D."/>
            <person name="Gaertig J."/>
            <person name="Frankel J."/>
            <person name="Tsao C.-C."/>
            <person name="Gorovsky M.A."/>
            <person name="Keeling P.J."/>
            <person name="Waller R.F."/>
            <person name="Patron N.J."/>
            <person name="Cherry J.M."/>
            <person name="Stover N.A."/>
            <person name="Krieger C.J."/>
            <person name="del Toro C."/>
            <person name="Ryder H.F."/>
            <person name="Williamson S.C."/>
            <person name="Barbeau R.A."/>
            <person name="Hamilton E.P."/>
            <person name="Orias E."/>
        </authorList>
    </citation>
    <scope>NUCLEOTIDE SEQUENCE [LARGE SCALE GENOMIC DNA]</scope>
    <source>
        <strain evidence="3">SB210</strain>
    </source>
</reference>
<dbReference type="Proteomes" id="UP000009168">
    <property type="component" value="Unassembled WGS sequence"/>
</dbReference>
<dbReference type="InParanoid" id="Q22SM0"/>
<dbReference type="eggNOG" id="ENOG502SXCU">
    <property type="taxonomic scope" value="Eukaryota"/>
</dbReference>
<organism evidence="2 3">
    <name type="scientific">Tetrahymena thermophila (strain SB210)</name>
    <dbReference type="NCBI Taxonomy" id="312017"/>
    <lineage>
        <taxon>Eukaryota</taxon>
        <taxon>Sar</taxon>
        <taxon>Alveolata</taxon>
        <taxon>Ciliophora</taxon>
        <taxon>Intramacronucleata</taxon>
        <taxon>Oligohymenophorea</taxon>
        <taxon>Hymenostomatida</taxon>
        <taxon>Tetrahymenina</taxon>
        <taxon>Tetrahymenidae</taxon>
        <taxon>Tetrahymena</taxon>
    </lineage>
</organism>
<gene>
    <name evidence="2" type="ORF">TTHERM_00001170</name>
</gene>
<feature type="transmembrane region" description="Helical" evidence="1">
    <location>
        <begin position="102"/>
        <end position="122"/>
    </location>
</feature>
<evidence type="ECO:0000313" key="3">
    <source>
        <dbReference type="Proteomes" id="UP000009168"/>
    </source>
</evidence>
<dbReference type="Gene3D" id="3.30.565.10">
    <property type="entry name" value="Histidine kinase-like ATPase, C-terminal domain"/>
    <property type="match status" value="1"/>
</dbReference>
<sequence>MQTEDNYKKSLKKQGKIGKSMISAIHSFFNDENSKYEQEQEQFFLSHMNKYTLKFFNRNLEKQYQKIEFKNHFAFIKKMMWIIWLVCGFAILKLLIRKETEWRGYAYFIAWPLSTLITYFFLKIKLNQFTLIHTINIFIVISLINWTLHDPDCKRVVHADTMSPFVRGFMFAQGAYQYITGTHFPSMAAMVLYIYFSFIFSSSSETYLSNIISLFPYSLLLIYKIYYIEKQKRITFLLQVQERNWSNIMHKVLPTSLMILRDNEKEERIELHKANNRAVKEFKVGGHQHFKNISERMYILQDQVGQPLTLNNQPDSNQQHLQKHKLTYKESWDNTLYAKLKKNAIILRPIFNPGQNQNAKKKQQEESLRVFRQLYQNSLEVNAATPLPQQQNEVKETFGNSQDQDQNQSEKNVKQNFGYENQVSQVAQSSLLLKDSDTLIENIKVIFKEEGVSDEKEQQILSIRINYFYLNDLYIAITIKDQSYKDKFKAQERETQFIQNFARQSINKTINFIKYPPVTPDLNKVQKFINCILINQLSNQLEFVKSIQSFPQTQSQKNVINKSSFDLQNLILSIFEILSPYAREKQIQLLLKNEDSINIINQDKYKLCQVLTSLIFNSLLYSKGKGSVAIEINKDQNDEKIIQFKIRNEQSQKEEISPRLNDSVEQPNFPPPFPPVIFSPISSELSNINVTNQTHESAFESKLSMNLKQNSQMELNTPYNQLKPTIQRFSQTSQYTQNFIEIEASENPNIQNKENLIDGKIKAPSFISSSSTSQNSQKFVQNVRFTKDSIFKETIKGDGAKLGQKISTKLIQIIGPSNTIRVESSNDQYSVTFKIYQDIGILTQILHNPRNSKKQFSLIQIPQSLPRSFSLINQKKNNTPNK</sequence>
<evidence type="ECO:0000256" key="1">
    <source>
        <dbReference type="SAM" id="Phobius"/>
    </source>
</evidence>
<dbReference type="EMBL" id="GG662845">
    <property type="protein sequence ID" value="EAR87752.2"/>
    <property type="molecule type" value="Genomic_DNA"/>
</dbReference>
<keyword evidence="3" id="KW-1185">Reference proteome</keyword>
<dbReference type="SUPFAM" id="SSF55874">
    <property type="entry name" value="ATPase domain of HSP90 chaperone/DNA topoisomerase II/histidine kinase"/>
    <property type="match status" value="1"/>
</dbReference>
<protein>
    <submittedName>
        <fullName evidence="2">Transmembrane protein, putative</fullName>
    </submittedName>
</protein>
<keyword evidence="1 2" id="KW-0812">Transmembrane</keyword>
<feature type="transmembrane region" description="Helical" evidence="1">
    <location>
        <begin position="175"/>
        <end position="195"/>
    </location>
</feature>
<feature type="transmembrane region" description="Helical" evidence="1">
    <location>
        <begin position="79"/>
        <end position="96"/>
    </location>
</feature>
<dbReference type="GeneID" id="7832348"/>
<dbReference type="HOGENOM" id="CLU_014971_0_0_1"/>
<keyword evidence="1" id="KW-1133">Transmembrane helix</keyword>